<dbReference type="CDD" id="cd06257">
    <property type="entry name" value="DnaJ"/>
    <property type="match status" value="1"/>
</dbReference>
<dbReference type="Pfam" id="PF00226">
    <property type="entry name" value="DnaJ"/>
    <property type="match status" value="1"/>
</dbReference>
<dbReference type="PANTHER" id="PTHR45188">
    <property type="entry name" value="DNAJ PROTEIN P58IPK HOMOLOG"/>
    <property type="match status" value="1"/>
</dbReference>
<dbReference type="InterPro" id="IPR019734">
    <property type="entry name" value="TPR_rpt"/>
</dbReference>
<dbReference type="SMART" id="SM00028">
    <property type="entry name" value="TPR"/>
    <property type="match status" value="6"/>
</dbReference>
<dbReference type="InterPro" id="IPR036869">
    <property type="entry name" value="J_dom_sf"/>
</dbReference>
<evidence type="ECO:0000313" key="6">
    <source>
        <dbReference type="Proteomes" id="UP000250275"/>
    </source>
</evidence>
<gene>
    <name evidence="5" type="ORF">WN48_06657</name>
</gene>
<feature type="repeat" description="TPR" evidence="3">
    <location>
        <begin position="281"/>
        <end position="314"/>
    </location>
</feature>
<dbReference type="AlphaFoldDB" id="A0A310STM8"/>
<evidence type="ECO:0000313" key="5">
    <source>
        <dbReference type="EMBL" id="OAD60073.1"/>
    </source>
</evidence>
<dbReference type="OrthoDB" id="765884at2759"/>
<keyword evidence="6" id="KW-1185">Reference proteome</keyword>
<dbReference type="InterPro" id="IPR011990">
    <property type="entry name" value="TPR-like_helical_dom_sf"/>
</dbReference>
<sequence>MEASKKYTELIDLCPNKPLFYAKRAACYMMLDKYSHALDDAKKCIELDVRAYERVIKCCLVLGDIIQAETTLPKLLEIDPENKAITTEQKDLEYVKKFLKDADAAYAAKDYRKVVYCMDRCCDVSTHCTRFKLTKAECLVFLRRYQEAEEIANNILHLDKQNVDAIYVRAMCLYYQDNIDKAFTYFQQVLRLAPDHVKALEIYKRAKNLKKKKEDGNNAYDMKLYEAAYKFYTEALTIDPQNVVTNSKLHFNKAIVAAKLGRLNESVIECTEALKLDKYYVKALLRRAASYMELKEYEEAVHDLENVCQMDKNNKRLLKEAMLALKKSKRKDYYKILGIDKNASTDDIKKAYRKRAMVHHPDRHPNATEGEKKEQEKKFKEVGEAYGILSDPKKRSCYDSGHDIDERFQG</sequence>
<dbReference type="PANTHER" id="PTHR45188:SF2">
    <property type="entry name" value="DNAJ HOMOLOG SUBFAMILY C MEMBER 7"/>
    <property type="match status" value="1"/>
</dbReference>
<evidence type="ECO:0000259" key="4">
    <source>
        <dbReference type="PROSITE" id="PS50076"/>
    </source>
</evidence>
<dbReference type="Gene3D" id="1.10.287.110">
    <property type="entry name" value="DnaJ domain"/>
    <property type="match status" value="1"/>
</dbReference>
<dbReference type="InterPro" id="IPR001623">
    <property type="entry name" value="DnaJ_domain"/>
</dbReference>
<reference evidence="5 6" key="1">
    <citation type="submission" date="2015-07" db="EMBL/GenBank/DDBJ databases">
        <title>The genome of Eufriesea mexicana.</title>
        <authorList>
            <person name="Pan H."/>
            <person name="Kapheim K."/>
        </authorList>
    </citation>
    <scope>NUCLEOTIDE SEQUENCE [LARGE SCALE GENOMIC DNA]</scope>
    <source>
        <strain evidence="5">0111107269</strain>
        <tissue evidence="5">Whole body</tissue>
    </source>
</reference>
<name>A0A310STM8_9HYME</name>
<dbReference type="PROSITE" id="PS50005">
    <property type="entry name" value="TPR"/>
    <property type="match status" value="2"/>
</dbReference>
<keyword evidence="2 3" id="KW-0802">TPR repeat</keyword>
<dbReference type="PROSITE" id="PS50076">
    <property type="entry name" value="DNAJ_2"/>
    <property type="match status" value="1"/>
</dbReference>
<dbReference type="Pfam" id="PF07719">
    <property type="entry name" value="TPR_2"/>
    <property type="match status" value="1"/>
</dbReference>
<dbReference type="Gene3D" id="1.25.40.10">
    <property type="entry name" value="Tetratricopeptide repeat domain"/>
    <property type="match status" value="1"/>
</dbReference>
<dbReference type="InterPro" id="IPR013105">
    <property type="entry name" value="TPR_2"/>
</dbReference>
<dbReference type="SUPFAM" id="SSF48452">
    <property type="entry name" value="TPR-like"/>
    <property type="match status" value="3"/>
</dbReference>
<accession>A0A310STM8</accession>
<dbReference type="EMBL" id="KQ760505">
    <property type="protein sequence ID" value="OAD60073.1"/>
    <property type="molecule type" value="Genomic_DNA"/>
</dbReference>
<proteinExistence type="predicted"/>
<evidence type="ECO:0000256" key="3">
    <source>
        <dbReference type="PROSITE-ProRule" id="PRU00339"/>
    </source>
</evidence>
<dbReference type="PRINTS" id="PR00625">
    <property type="entry name" value="JDOMAIN"/>
</dbReference>
<organism evidence="5 6">
    <name type="scientific">Eufriesea mexicana</name>
    <dbReference type="NCBI Taxonomy" id="516756"/>
    <lineage>
        <taxon>Eukaryota</taxon>
        <taxon>Metazoa</taxon>
        <taxon>Ecdysozoa</taxon>
        <taxon>Arthropoda</taxon>
        <taxon>Hexapoda</taxon>
        <taxon>Insecta</taxon>
        <taxon>Pterygota</taxon>
        <taxon>Neoptera</taxon>
        <taxon>Endopterygota</taxon>
        <taxon>Hymenoptera</taxon>
        <taxon>Apocrita</taxon>
        <taxon>Aculeata</taxon>
        <taxon>Apoidea</taxon>
        <taxon>Anthophila</taxon>
        <taxon>Apidae</taxon>
        <taxon>Eufriesea</taxon>
    </lineage>
</organism>
<dbReference type="SUPFAM" id="SSF46565">
    <property type="entry name" value="Chaperone J-domain"/>
    <property type="match status" value="1"/>
</dbReference>
<protein>
    <submittedName>
        <fullName evidence="5">DnaJ like protein subfamily C member 7</fullName>
    </submittedName>
</protein>
<evidence type="ECO:0000256" key="2">
    <source>
        <dbReference type="ARBA" id="ARBA00022803"/>
    </source>
</evidence>
<feature type="domain" description="J" evidence="4">
    <location>
        <begin position="332"/>
        <end position="402"/>
    </location>
</feature>
<evidence type="ECO:0000256" key="1">
    <source>
        <dbReference type="ARBA" id="ARBA00022737"/>
    </source>
</evidence>
<dbReference type="SMART" id="SM00271">
    <property type="entry name" value="DnaJ"/>
    <property type="match status" value="1"/>
</dbReference>
<dbReference type="Pfam" id="PF13181">
    <property type="entry name" value="TPR_8"/>
    <property type="match status" value="2"/>
</dbReference>
<dbReference type="Proteomes" id="UP000250275">
    <property type="component" value="Unassembled WGS sequence"/>
</dbReference>
<keyword evidence="1" id="KW-0677">Repeat</keyword>
<feature type="repeat" description="TPR" evidence="3">
    <location>
        <begin position="163"/>
        <end position="196"/>
    </location>
</feature>